<dbReference type="SUPFAM" id="SSF53822">
    <property type="entry name" value="Periplasmic binding protein-like I"/>
    <property type="match status" value="1"/>
</dbReference>
<dbReference type="Gene3D" id="3.40.50.2300">
    <property type="match status" value="2"/>
</dbReference>
<accession>A0A0G3ES11</accession>
<comment type="similarity">
    <text evidence="1">Belongs to the leucine-binding protein family.</text>
</comment>
<feature type="domain" description="Leucine-binding protein" evidence="4">
    <location>
        <begin position="31"/>
        <end position="357"/>
    </location>
</feature>
<dbReference type="STRING" id="445709.ABW99_17640"/>
<dbReference type="PATRIC" id="fig|445709.3.peg.3723"/>
<dbReference type="PANTHER" id="PTHR47151">
    <property type="entry name" value="LEU/ILE/VAL-BINDING ABC TRANSPORTER SUBUNIT"/>
    <property type="match status" value="1"/>
</dbReference>
<evidence type="ECO:0000256" key="3">
    <source>
        <dbReference type="SAM" id="SignalP"/>
    </source>
</evidence>
<dbReference type="InterPro" id="IPR028081">
    <property type="entry name" value="Leu-bd"/>
</dbReference>
<dbReference type="InterPro" id="IPR028082">
    <property type="entry name" value="Peripla_BP_I"/>
</dbReference>
<organism evidence="5 6">
    <name type="scientific">Pandoraea thiooxydans</name>
    <dbReference type="NCBI Taxonomy" id="445709"/>
    <lineage>
        <taxon>Bacteria</taxon>
        <taxon>Pseudomonadati</taxon>
        <taxon>Pseudomonadota</taxon>
        <taxon>Betaproteobacteria</taxon>
        <taxon>Burkholderiales</taxon>
        <taxon>Burkholderiaceae</taxon>
        <taxon>Pandoraea</taxon>
    </lineage>
</organism>
<feature type="chain" id="PRO_5002553353" evidence="3">
    <location>
        <begin position="28"/>
        <end position="383"/>
    </location>
</feature>
<reference evidence="6" key="1">
    <citation type="submission" date="2015-06" db="EMBL/GenBank/DDBJ databases">
        <authorList>
            <person name="Lim Y.L."/>
            <person name="Ee R."/>
            <person name="Yong D."/>
            <person name="How K.Y."/>
            <person name="Yin W.F."/>
            <person name="Chan K.G."/>
        </authorList>
    </citation>
    <scope>NUCLEOTIDE SEQUENCE [LARGE SCALE GENOMIC DNA]</scope>
    <source>
        <strain evidence="6">DSM 25325</strain>
    </source>
</reference>
<feature type="signal peptide" evidence="3">
    <location>
        <begin position="1"/>
        <end position="27"/>
    </location>
</feature>
<dbReference type="RefSeq" id="WP_047215664.1">
    <property type="nucleotide sequence ID" value="NZ_CP011568.3"/>
</dbReference>
<dbReference type="Proteomes" id="UP000036700">
    <property type="component" value="Chromosome"/>
</dbReference>
<dbReference type="Pfam" id="PF13458">
    <property type="entry name" value="Peripla_BP_6"/>
    <property type="match status" value="1"/>
</dbReference>
<name>A0A0G3ES11_9BURK</name>
<evidence type="ECO:0000256" key="2">
    <source>
        <dbReference type="ARBA" id="ARBA00022729"/>
    </source>
</evidence>
<dbReference type="CDD" id="cd06342">
    <property type="entry name" value="PBP1_ABC_LIVBP-like"/>
    <property type="match status" value="1"/>
</dbReference>
<dbReference type="KEGG" id="ptx:ABW99_17640"/>
<evidence type="ECO:0000259" key="4">
    <source>
        <dbReference type="Pfam" id="PF13458"/>
    </source>
</evidence>
<dbReference type="AlphaFoldDB" id="A0A0G3ES11"/>
<dbReference type="EMBL" id="CP011568">
    <property type="protein sequence ID" value="AKJ69755.1"/>
    <property type="molecule type" value="Genomic_DNA"/>
</dbReference>
<evidence type="ECO:0000313" key="5">
    <source>
        <dbReference type="EMBL" id="AKJ69755.1"/>
    </source>
</evidence>
<protein>
    <submittedName>
        <fullName evidence="5">Branched chain amino acid ABC transporter substrate-binding protein</fullName>
    </submittedName>
</protein>
<dbReference type="PANTHER" id="PTHR47151:SF2">
    <property type="entry name" value="AMINO ACID BINDING PROTEIN"/>
    <property type="match status" value="1"/>
</dbReference>
<keyword evidence="6" id="KW-1185">Reference proteome</keyword>
<evidence type="ECO:0000313" key="6">
    <source>
        <dbReference type="Proteomes" id="UP000036700"/>
    </source>
</evidence>
<evidence type="ECO:0000256" key="1">
    <source>
        <dbReference type="ARBA" id="ARBA00010062"/>
    </source>
</evidence>
<keyword evidence="2 3" id="KW-0732">Signal</keyword>
<sequence>MQGKRNRCAAIAVAGLLALGAALPALAQTQEVKLGFAAPLSGTQASDGKDMENGVRLAIDQVNASKPVIGGQPVKFVLDAADDKGDPRRAVLVAQRLVDDDIQGMLGHLNAETTILASRIYAAAGIPEIAMTTAPAYTEQGFSSTFRMQTTDTQQGSVLGRFVVKHLGIKRIAIVDDQTAYGRALADEFEKAAKGAGARIVRRDALNRKASDFRAMLGHIKRERVNAIFYGGAEAPAALLVKQMRELGIGAPLIAGEALKSDSFLQIAGKAANGTIASTAGMPLDRMPGGADFERRYRKRFGAAPGIYAPYAYDGTMAMINAMKRANSTAPARFLPALAATRMPGVTARTIAYDAHGNLKYGTITVYKAVGGRWQMLNTAVER</sequence>
<gene>
    <name evidence="5" type="ORF">ABW99_17640</name>
</gene>
<proteinExistence type="inferred from homology"/>
<dbReference type="OrthoDB" id="5469508at2"/>